<dbReference type="Gene3D" id="3.40.50.300">
    <property type="entry name" value="P-loop containing nucleotide triphosphate hydrolases"/>
    <property type="match status" value="2"/>
</dbReference>
<keyword evidence="4" id="KW-1185">Reference proteome</keyword>
<feature type="domain" description="Helicase ATP-binding" evidence="2">
    <location>
        <begin position="24"/>
        <end position="199"/>
    </location>
</feature>
<evidence type="ECO:0000259" key="2">
    <source>
        <dbReference type="PROSITE" id="PS51192"/>
    </source>
</evidence>
<accession>A6DPT6</accession>
<dbReference type="PANTHER" id="PTHR47396:SF1">
    <property type="entry name" value="ATP-DEPENDENT HELICASE IRC3-RELATED"/>
    <property type="match status" value="1"/>
</dbReference>
<feature type="coiled-coil region" evidence="1">
    <location>
        <begin position="621"/>
        <end position="648"/>
    </location>
</feature>
<organism evidence="3 4">
    <name type="scientific">Lentisphaera araneosa HTCC2155</name>
    <dbReference type="NCBI Taxonomy" id="313628"/>
    <lineage>
        <taxon>Bacteria</taxon>
        <taxon>Pseudomonadati</taxon>
        <taxon>Lentisphaerota</taxon>
        <taxon>Lentisphaeria</taxon>
        <taxon>Lentisphaerales</taxon>
        <taxon>Lentisphaeraceae</taxon>
        <taxon>Lentisphaera</taxon>
    </lineage>
</organism>
<dbReference type="InterPro" id="IPR014001">
    <property type="entry name" value="Helicase_ATP-bd"/>
</dbReference>
<dbReference type="STRING" id="313628.LNTAR_19957"/>
<dbReference type="SMART" id="SM00487">
    <property type="entry name" value="DEXDc"/>
    <property type="match status" value="1"/>
</dbReference>
<dbReference type="GO" id="GO:0016787">
    <property type="term" value="F:hydrolase activity"/>
    <property type="evidence" value="ECO:0007669"/>
    <property type="project" value="InterPro"/>
</dbReference>
<dbReference type="GO" id="GO:0005524">
    <property type="term" value="F:ATP binding"/>
    <property type="evidence" value="ECO:0007669"/>
    <property type="project" value="InterPro"/>
</dbReference>
<dbReference type="GO" id="GO:0005829">
    <property type="term" value="C:cytosol"/>
    <property type="evidence" value="ECO:0007669"/>
    <property type="project" value="TreeGrafter"/>
</dbReference>
<dbReference type="AlphaFoldDB" id="A6DPT6"/>
<dbReference type="RefSeq" id="WP_007279867.1">
    <property type="nucleotide sequence ID" value="NZ_ABCK01000017.1"/>
</dbReference>
<evidence type="ECO:0000313" key="3">
    <source>
        <dbReference type="EMBL" id="EDM26381.1"/>
    </source>
</evidence>
<evidence type="ECO:0000313" key="4">
    <source>
        <dbReference type="Proteomes" id="UP000004947"/>
    </source>
</evidence>
<keyword evidence="1" id="KW-0175">Coiled coil</keyword>
<protein>
    <recommendedName>
        <fullName evidence="2">Helicase ATP-binding domain-containing protein</fullName>
    </recommendedName>
</protein>
<comment type="caution">
    <text evidence="3">The sequence shown here is derived from an EMBL/GenBank/DDBJ whole genome shotgun (WGS) entry which is preliminary data.</text>
</comment>
<dbReference type="InterPro" id="IPR006935">
    <property type="entry name" value="Helicase/UvrB_N"/>
</dbReference>
<reference evidence="3 4" key="1">
    <citation type="journal article" date="2010" name="J. Bacteriol.">
        <title>Genome sequence of Lentisphaera araneosa HTCC2155T, the type species of the order Lentisphaerales in the phylum Lentisphaerae.</title>
        <authorList>
            <person name="Thrash J.C."/>
            <person name="Cho J.C."/>
            <person name="Vergin K.L."/>
            <person name="Morris R.M."/>
            <person name="Giovannoni S.J."/>
        </authorList>
    </citation>
    <scope>NUCLEOTIDE SEQUENCE [LARGE SCALE GENOMIC DNA]</scope>
    <source>
        <strain evidence="3 4">HTCC2155</strain>
    </source>
</reference>
<dbReference type="PANTHER" id="PTHR47396">
    <property type="entry name" value="TYPE I RESTRICTION ENZYME ECOKI R PROTEIN"/>
    <property type="match status" value="1"/>
</dbReference>
<dbReference type="Pfam" id="PF04851">
    <property type="entry name" value="ResIII"/>
    <property type="match status" value="1"/>
</dbReference>
<dbReference type="CDD" id="cd18785">
    <property type="entry name" value="SF2_C"/>
    <property type="match status" value="1"/>
</dbReference>
<dbReference type="InterPro" id="IPR027417">
    <property type="entry name" value="P-loop_NTPase"/>
</dbReference>
<dbReference type="EMBL" id="ABCK01000017">
    <property type="protein sequence ID" value="EDM26381.1"/>
    <property type="molecule type" value="Genomic_DNA"/>
</dbReference>
<proteinExistence type="predicted"/>
<dbReference type="Proteomes" id="UP000004947">
    <property type="component" value="Unassembled WGS sequence"/>
</dbReference>
<dbReference type="InterPro" id="IPR050742">
    <property type="entry name" value="Helicase_Restrict-Modif_Enz"/>
</dbReference>
<dbReference type="PROSITE" id="PS51192">
    <property type="entry name" value="HELICASE_ATP_BIND_1"/>
    <property type="match status" value="1"/>
</dbReference>
<dbReference type="SUPFAM" id="SSF52540">
    <property type="entry name" value="P-loop containing nucleoside triphosphate hydrolases"/>
    <property type="match status" value="2"/>
</dbReference>
<gene>
    <name evidence="3" type="ORF">LNTAR_19957</name>
</gene>
<sequence length="882" mass="101390">MKGFPKLEFRFTWRPYQQRVLDALEEHLDDKKLHIVAAPGAGKTTLGIEVFRKLEKNALVLSPTRIIRDQWLNRLEDFCDFSMDLPWLSRSLDELASFNSVTYQALYSKLRGAGEEGSEVDGAIKLTETAVKDFVDLLEKHKIGALILDEAHHLRSEWYKVLDELMQLKEDLTIVSLTATPPYDSKGHEWIRYESLCGTIDEEISIPELVKAGTLCPHQDFVWACDATESESEKIQAYDKCVEDLCKSLYDDSQFEALLKNHQMFHDLADWEGLFRVPEELIAILVFLNSKGQAIDQEFLLALDLKQEFIPKLGRKWWQVLIHTLLFSKYIKESSHLDQYRSELKRLLRSHRLLQRNTLFIEFSQDLKRSLSLSSAKVEGVRRIHEIEFNKRGNDLRQVILCDFIRDEELANGEKFAEPCLGVVPLFKDLLSSSPCPNELALICGRLNLVHMTKMDFLKDKFSLGEGDYQKSSLAADFFELTTNLQTISKIYTHLLMMGQIKVLIGTRSLLGEGWDAPVVNSLVLASTVGSFMQTNQMRGRAIRRDLKAPNKISSIWHLVAINPKSYSGWSDFFDLKERFKTFPGLNSKELKIETGFGRLNAFTLNHATGLKESWNLKLSNRKMVQALENIEGEAERWKKALDTHEAARVVPSLRFTQVPKIRTYHLRYSFAYLLTQISAAFWALYESRMLLERELGFKGFIAFVVIGALLWKLPQTWKILKVLFYHLPVDGSLKSIGKALAEALSKESFIKTPSQDQVISVNKRPDGSFTMALKGVSFYESSLFADALNEIFSCVDNPRYLISRKEKFLFFNRVDYHTVPLKLATRKNLATSFLESWEKYLGTSELIYTRTSEGQRSLLKAKTKTFSSNFSEEVERQDLWQ</sequence>
<name>A6DPT6_9BACT</name>
<evidence type="ECO:0000256" key="1">
    <source>
        <dbReference type="SAM" id="Coils"/>
    </source>
</evidence>
<dbReference type="GO" id="GO:0003677">
    <property type="term" value="F:DNA binding"/>
    <property type="evidence" value="ECO:0007669"/>
    <property type="project" value="InterPro"/>
</dbReference>
<dbReference type="eggNOG" id="COG1061">
    <property type="taxonomic scope" value="Bacteria"/>
</dbReference>
<dbReference type="OrthoDB" id="9759819at2"/>